<gene>
    <name evidence="1" type="ORF">BH695_3687</name>
</gene>
<reference evidence="1 2" key="1">
    <citation type="journal article" date="2018" name="Harmful Algae">
        <title>The highly heterogeneous methylated genomes and diverse restriction-modification systems of bloom-forming Microcystis.</title>
        <authorList>
            <person name="Zhao L."/>
            <person name="Song Y."/>
            <person name="Li L."/>
            <person name="Gan N."/>
            <person name="Brand J.J."/>
            <person name="Song L."/>
        </authorList>
    </citation>
    <scope>NUCLEOTIDE SEQUENCE [LARGE SCALE GENOMIC DNA]</scope>
    <source>
        <strain evidence="1 2">PCC 7806SL</strain>
    </source>
</reference>
<name>A0AB33C5J6_MICA7</name>
<proteinExistence type="predicted"/>
<evidence type="ECO:0000313" key="2">
    <source>
        <dbReference type="Proteomes" id="UP000192439"/>
    </source>
</evidence>
<accession>A0AB33C5J6</accession>
<dbReference type="EMBL" id="CP020771">
    <property type="protein sequence ID" value="ARI82966.1"/>
    <property type="molecule type" value="Genomic_DNA"/>
</dbReference>
<protein>
    <submittedName>
        <fullName evidence="1">Uncharacterized protein</fullName>
    </submittedName>
</protein>
<dbReference type="AlphaFoldDB" id="A0AB33C5J6"/>
<organism evidence="1 2">
    <name type="scientific">Microcystis aeruginosa PCC 7806SL</name>
    <dbReference type="NCBI Taxonomy" id="1903187"/>
    <lineage>
        <taxon>Bacteria</taxon>
        <taxon>Bacillati</taxon>
        <taxon>Cyanobacteriota</taxon>
        <taxon>Cyanophyceae</taxon>
        <taxon>Oscillatoriophycideae</taxon>
        <taxon>Chroococcales</taxon>
        <taxon>Microcystaceae</taxon>
        <taxon>Microcystis</taxon>
    </lineage>
</organism>
<evidence type="ECO:0000313" key="1">
    <source>
        <dbReference type="EMBL" id="ARI82966.1"/>
    </source>
</evidence>
<dbReference type="Proteomes" id="UP000192439">
    <property type="component" value="Chromosome"/>
</dbReference>
<keyword evidence="2" id="KW-1185">Reference proteome</keyword>
<sequence>MLRYLAAALLVPTYISKDKYFRLFQTCHVKLKKKQTIIADQ</sequence>